<dbReference type="Proteomes" id="UP000800035">
    <property type="component" value="Unassembled WGS sequence"/>
</dbReference>
<feature type="transmembrane region" description="Helical" evidence="5">
    <location>
        <begin position="478"/>
        <end position="497"/>
    </location>
</feature>
<dbReference type="AlphaFoldDB" id="A0A6A5TIH7"/>
<comment type="subcellular location">
    <subcellularLocation>
        <location evidence="1">Membrane</location>
        <topology evidence="1">Multi-pass membrane protein</topology>
    </subcellularLocation>
</comment>
<feature type="transmembrane region" description="Helical" evidence="5">
    <location>
        <begin position="111"/>
        <end position="130"/>
    </location>
</feature>
<evidence type="ECO:0000256" key="4">
    <source>
        <dbReference type="ARBA" id="ARBA00023136"/>
    </source>
</evidence>
<feature type="transmembrane region" description="Helical" evidence="5">
    <location>
        <begin position="70"/>
        <end position="91"/>
    </location>
</feature>
<protein>
    <submittedName>
        <fullName evidence="6">Serine/threonine kinase 16</fullName>
    </submittedName>
</protein>
<keyword evidence="3 5" id="KW-1133">Transmembrane helix</keyword>
<organism evidence="6 7">
    <name type="scientific">Byssothecium circinans</name>
    <dbReference type="NCBI Taxonomy" id="147558"/>
    <lineage>
        <taxon>Eukaryota</taxon>
        <taxon>Fungi</taxon>
        <taxon>Dikarya</taxon>
        <taxon>Ascomycota</taxon>
        <taxon>Pezizomycotina</taxon>
        <taxon>Dothideomycetes</taxon>
        <taxon>Pleosporomycetidae</taxon>
        <taxon>Pleosporales</taxon>
        <taxon>Massarineae</taxon>
        <taxon>Massarinaceae</taxon>
        <taxon>Byssothecium</taxon>
    </lineage>
</organism>
<dbReference type="OrthoDB" id="2585655at2759"/>
<dbReference type="PANTHER" id="PTHR23502">
    <property type="entry name" value="MAJOR FACILITATOR SUPERFAMILY"/>
    <property type="match status" value="1"/>
</dbReference>
<feature type="transmembrane region" description="Helical" evidence="5">
    <location>
        <begin position="512"/>
        <end position="531"/>
    </location>
</feature>
<evidence type="ECO:0000313" key="6">
    <source>
        <dbReference type="EMBL" id="KAF1951974.1"/>
    </source>
</evidence>
<feature type="transmembrane region" description="Helical" evidence="5">
    <location>
        <begin position="413"/>
        <end position="434"/>
    </location>
</feature>
<feature type="transmembrane region" description="Helical" evidence="5">
    <location>
        <begin position="204"/>
        <end position="226"/>
    </location>
</feature>
<dbReference type="GO" id="GO:0016301">
    <property type="term" value="F:kinase activity"/>
    <property type="evidence" value="ECO:0007669"/>
    <property type="project" value="UniProtKB-KW"/>
</dbReference>
<proteinExistence type="predicted"/>
<dbReference type="GO" id="GO:0005886">
    <property type="term" value="C:plasma membrane"/>
    <property type="evidence" value="ECO:0007669"/>
    <property type="project" value="TreeGrafter"/>
</dbReference>
<feature type="transmembrane region" description="Helical" evidence="5">
    <location>
        <begin position="325"/>
        <end position="353"/>
    </location>
</feature>
<keyword evidence="6" id="KW-0808">Transferase</keyword>
<evidence type="ECO:0000256" key="3">
    <source>
        <dbReference type="ARBA" id="ARBA00022989"/>
    </source>
</evidence>
<dbReference type="Pfam" id="PF07690">
    <property type="entry name" value="MFS_1"/>
    <property type="match status" value="1"/>
</dbReference>
<dbReference type="InterPro" id="IPR011701">
    <property type="entry name" value="MFS"/>
</dbReference>
<keyword evidence="4 5" id="KW-0472">Membrane</keyword>
<dbReference type="InterPro" id="IPR036259">
    <property type="entry name" value="MFS_trans_sf"/>
</dbReference>
<feature type="transmembrane region" description="Helical" evidence="5">
    <location>
        <begin position="139"/>
        <end position="157"/>
    </location>
</feature>
<dbReference type="EMBL" id="ML977013">
    <property type="protein sequence ID" value="KAF1951974.1"/>
    <property type="molecule type" value="Genomic_DNA"/>
</dbReference>
<dbReference type="GO" id="GO:0022857">
    <property type="term" value="F:transmembrane transporter activity"/>
    <property type="evidence" value="ECO:0007669"/>
    <property type="project" value="InterPro"/>
</dbReference>
<keyword evidence="2 5" id="KW-0812">Transmembrane</keyword>
<dbReference type="SUPFAM" id="SSF103473">
    <property type="entry name" value="MFS general substrate transporter"/>
    <property type="match status" value="1"/>
</dbReference>
<feature type="transmembrane region" description="Helical" evidence="5">
    <location>
        <begin position="440"/>
        <end position="466"/>
    </location>
</feature>
<dbReference type="PANTHER" id="PTHR23502:SF29">
    <property type="entry name" value="TRANSPORTER, PUTATIVE (AFU_ORTHOLOGUE AFUA_6G06680)-RELATED"/>
    <property type="match status" value="1"/>
</dbReference>
<accession>A0A6A5TIH7</accession>
<evidence type="ECO:0000256" key="5">
    <source>
        <dbReference type="SAM" id="Phobius"/>
    </source>
</evidence>
<evidence type="ECO:0000313" key="7">
    <source>
        <dbReference type="Proteomes" id="UP000800035"/>
    </source>
</evidence>
<keyword evidence="6" id="KW-0418">Kinase</keyword>
<feature type="transmembrane region" description="Helical" evidence="5">
    <location>
        <begin position="177"/>
        <end position="197"/>
    </location>
</feature>
<name>A0A6A5TIH7_9PLEO</name>
<evidence type="ECO:0000256" key="2">
    <source>
        <dbReference type="ARBA" id="ARBA00022692"/>
    </source>
</evidence>
<gene>
    <name evidence="6" type="ORF">CC80DRAFT_572991</name>
</gene>
<dbReference type="Gene3D" id="1.20.1250.20">
    <property type="entry name" value="MFS general substrate transporter like domains"/>
    <property type="match status" value="1"/>
</dbReference>
<evidence type="ECO:0000256" key="1">
    <source>
        <dbReference type="ARBA" id="ARBA00004141"/>
    </source>
</evidence>
<feature type="transmembrane region" description="Helical" evidence="5">
    <location>
        <begin position="373"/>
        <end position="392"/>
    </location>
</feature>
<keyword evidence="7" id="KW-1185">Reference proteome</keyword>
<feature type="transmembrane region" description="Helical" evidence="5">
    <location>
        <begin position="232"/>
        <end position="253"/>
    </location>
</feature>
<reference evidence="6" key="1">
    <citation type="journal article" date="2020" name="Stud. Mycol.">
        <title>101 Dothideomycetes genomes: a test case for predicting lifestyles and emergence of pathogens.</title>
        <authorList>
            <person name="Haridas S."/>
            <person name="Albert R."/>
            <person name="Binder M."/>
            <person name="Bloem J."/>
            <person name="Labutti K."/>
            <person name="Salamov A."/>
            <person name="Andreopoulos B."/>
            <person name="Baker S."/>
            <person name="Barry K."/>
            <person name="Bills G."/>
            <person name="Bluhm B."/>
            <person name="Cannon C."/>
            <person name="Castanera R."/>
            <person name="Culley D."/>
            <person name="Daum C."/>
            <person name="Ezra D."/>
            <person name="Gonzalez J."/>
            <person name="Henrissat B."/>
            <person name="Kuo A."/>
            <person name="Liang C."/>
            <person name="Lipzen A."/>
            <person name="Lutzoni F."/>
            <person name="Magnuson J."/>
            <person name="Mondo S."/>
            <person name="Nolan M."/>
            <person name="Ohm R."/>
            <person name="Pangilinan J."/>
            <person name="Park H.-J."/>
            <person name="Ramirez L."/>
            <person name="Alfaro M."/>
            <person name="Sun H."/>
            <person name="Tritt A."/>
            <person name="Yoshinaga Y."/>
            <person name="Zwiers L.-H."/>
            <person name="Turgeon B."/>
            <person name="Goodwin S."/>
            <person name="Spatafora J."/>
            <person name="Crous P."/>
            <person name="Grigoriev I."/>
        </authorList>
    </citation>
    <scope>NUCLEOTIDE SEQUENCE</scope>
    <source>
        <strain evidence="6">CBS 675.92</strain>
    </source>
</reference>
<sequence>MALGIIEPKTDVRPPGSELLVDTQATSVENQHEHGNIKRVTGRKENIILVPQPSDDPNDPLLWARWKREAAFAFIFFNCIIFAACPGPMIAPATVALAQQLNVPIKHVAELSGYQLLVVGALGPVVSVLAQKYGKRPQFLIASVFGVIGTGICIAGFDQSSLGKSYDVLLAGRMIQGIGTTAYESLSVAAIGDMFFLHERGLRTALLVLTLACLSSFVAVCAGVMFENLGARNLFVVLLPIQIFGFAGTLAFLPEMQFRREILGTTPETSQDKVVVEKQEGHSLTEAPAPHHGESTIPRRSFVQDMRLTSGVYNHDSMVKLLGEIFVHLLNPAVIWIQIVSAVLVSFFVGTAYTIPQIFSPPPYSLSVSQNGYFFTGALIGGILGVSAGPLCDFTARRLARSNKGVYEAEFRIPVCILSVIVFAVGWFTFSWALDHPTKQRVYLCSFCYGAVCFGTSVASTSGGLYILDAFRTHSTEIFILQMMIKNFLFYAFSTFINDFTATEGPAHMAKVWGIVTLCGFSTCVPMYVFGKLNRVWVHKKYARYLGERGR</sequence>